<evidence type="ECO:0000313" key="2">
    <source>
        <dbReference type="Proteomes" id="UP000814140"/>
    </source>
</evidence>
<sequence length="141" mass="16074">MQACNLQTLPSENNPLHYYVHHMLTWPSLTYVAEDARGRIVGYVIARMVEDAAGAVYGHLRALSVLRSYRRLGLARKLVLQCQEAMRTTYRAAYVALNVRKTNRAAFGLYHDALGFAVHEARKQFYANGEDAYAMRFSFEP</sequence>
<organism evidence="1 2">
    <name type="scientific">Artomyces pyxidatus</name>
    <dbReference type="NCBI Taxonomy" id="48021"/>
    <lineage>
        <taxon>Eukaryota</taxon>
        <taxon>Fungi</taxon>
        <taxon>Dikarya</taxon>
        <taxon>Basidiomycota</taxon>
        <taxon>Agaricomycotina</taxon>
        <taxon>Agaricomycetes</taxon>
        <taxon>Russulales</taxon>
        <taxon>Auriscalpiaceae</taxon>
        <taxon>Artomyces</taxon>
    </lineage>
</organism>
<evidence type="ECO:0000313" key="1">
    <source>
        <dbReference type="EMBL" id="KAI0065889.1"/>
    </source>
</evidence>
<protein>
    <submittedName>
        <fullName evidence="1">Acyl-CoA N-acyltransferase</fullName>
    </submittedName>
</protein>
<gene>
    <name evidence="1" type="ORF">BV25DRAFT_1897948</name>
</gene>
<reference evidence="1" key="1">
    <citation type="submission" date="2021-03" db="EMBL/GenBank/DDBJ databases">
        <authorList>
            <consortium name="DOE Joint Genome Institute"/>
            <person name="Ahrendt S."/>
            <person name="Looney B.P."/>
            <person name="Miyauchi S."/>
            <person name="Morin E."/>
            <person name="Drula E."/>
            <person name="Courty P.E."/>
            <person name="Chicoki N."/>
            <person name="Fauchery L."/>
            <person name="Kohler A."/>
            <person name="Kuo A."/>
            <person name="Labutti K."/>
            <person name="Pangilinan J."/>
            <person name="Lipzen A."/>
            <person name="Riley R."/>
            <person name="Andreopoulos W."/>
            <person name="He G."/>
            <person name="Johnson J."/>
            <person name="Barry K.W."/>
            <person name="Grigoriev I.V."/>
            <person name="Nagy L."/>
            <person name="Hibbett D."/>
            <person name="Henrissat B."/>
            <person name="Matheny P.B."/>
            <person name="Labbe J."/>
            <person name="Martin F."/>
        </authorList>
    </citation>
    <scope>NUCLEOTIDE SEQUENCE</scope>
    <source>
        <strain evidence="1">HHB10654</strain>
    </source>
</reference>
<proteinExistence type="predicted"/>
<dbReference type="Proteomes" id="UP000814140">
    <property type="component" value="Unassembled WGS sequence"/>
</dbReference>
<reference evidence="1" key="2">
    <citation type="journal article" date="2022" name="New Phytol.">
        <title>Evolutionary transition to the ectomycorrhizal habit in the genomes of a hyperdiverse lineage of mushroom-forming fungi.</title>
        <authorList>
            <person name="Looney B."/>
            <person name="Miyauchi S."/>
            <person name="Morin E."/>
            <person name="Drula E."/>
            <person name="Courty P.E."/>
            <person name="Kohler A."/>
            <person name="Kuo A."/>
            <person name="LaButti K."/>
            <person name="Pangilinan J."/>
            <person name="Lipzen A."/>
            <person name="Riley R."/>
            <person name="Andreopoulos W."/>
            <person name="He G."/>
            <person name="Johnson J."/>
            <person name="Nolan M."/>
            <person name="Tritt A."/>
            <person name="Barry K.W."/>
            <person name="Grigoriev I.V."/>
            <person name="Nagy L.G."/>
            <person name="Hibbett D."/>
            <person name="Henrissat B."/>
            <person name="Matheny P.B."/>
            <person name="Labbe J."/>
            <person name="Martin F.M."/>
        </authorList>
    </citation>
    <scope>NUCLEOTIDE SEQUENCE</scope>
    <source>
        <strain evidence="1">HHB10654</strain>
    </source>
</reference>
<comment type="caution">
    <text evidence="1">The sequence shown here is derived from an EMBL/GenBank/DDBJ whole genome shotgun (WGS) entry which is preliminary data.</text>
</comment>
<keyword evidence="2" id="KW-1185">Reference proteome</keyword>
<name>A0ACB8TAE3_9AGAM</name>
<dbReference type="EMBL" id="MU277194">
    <property type="protein sequence ID" value="KAI0065889.1"/>
    <property type="molecule type" value="Genomic_DNA"/>
</dbReference>
<accession>A0ACB8TAE3</accession>